<dbReference type="OrthoDB" id="6057427at2759"/>
<sequence>MKVEIKRYKTNINEEKVCYRVHYMSKIGLKNMLIFVNILQLFVNVSCLEITPDPRDMFPESGKGEGNLRYLRVKEYSNLANRTFPYDIIPVFSSQSLSECSISCLRYFCIAFFFNADKLECTLNYYRFYLPTYTVEDIGSKYYLTFREECPSDQGYLYYPTENFCIKLNTTKISYFDVQYNCVLERAATVRVDSQKKLNILQSYLDTQGYNGDNDFAYIMSNLMQGNKYGFIDGTEMLYFDWMSGQPTGVSGARIVMGGSNQKFKDVNEYELHGFICEKHILKP</sequence>
<reference evidence="2 3" key="1">
    <citation type="submission" date="2020-06" db="EMBL/GenBank/DDBJ databases">
        <authorList>
            <person name="Li R."/>
            <person name="Bekaert M."/>
        </authorList>
    </citation>
    <scope>NUCLEOTIDE SEQUENCE [LARGE SCALE GENOMIC DNA]</scope>
    <source>
        <strain evidence="3">wild</strain>
    </source>
</reference>
<dbReference type="SMART" id="SM00034">
    <property type="entry name" value="CLECT"/>
    <property type="match status" value="1"/>
</dbReference>
<dbReference type="InterPro" id="IPR001304">
    <property type="entry name" value="C-type_lectin-like"/>
</dbReference>
<dbReference type="EMBL" id="CACVKT020003686">
    <property type="protein sequence ID" value="CAC5385059.1"/>
    <property type="molecule type" value="Genomic_DNA"/>
</dbReference>
<dbReference type="Gene3D" id="3.10.100.10">
    <property type="entry name" value="Mannose-Binding Protein A, subunit A"/>
    <property type="match status" value="1"/>
</dbReference>
<protein>
    <submittedName>
        <fullName evidence="2">MRC</fullName>
    </submittedName>
</protein>
<organism evidence="2 3">
    <name type="scientific">Mytilus coruscus</name>
    <name type="common">Sea mussel</name>
    <dbReference type="NCBI Taxonomy" id="42192"/>
    <lineage>
        <taxon>Eukaryota</taxon>
        <taxon>Metazoa</taxon>
        <taxon>Spiralia</taxon>
        <taxon>Lophotrochozoa</taxon>
        <taxon>Mollusca</taxon>
        <taxon>Bivalvia</taxon>
        <taxon>Autobranchia</taxon>
        <taxon>Pteriomorphia</taxon>
        <taxon>Mytilida</taxon>
        <taxon>Mytiloidea</taxon>
        <taxon>Mytilidae</taxon>
        <taxon>Mytilinae</taxon>
        <taxon>Mytilus</taxon>
    </lineage>
</organism>
<keyword evidence="3" id="KW-1185">Reference proteome</keyword>
<evidence type="ECO:0000313" key="2">
    <source>
        <dbReference type="EMBL" id="CAC5385059.1"/>
    </source>
</evidence>
<dbReference type="InterPro" id="IPR016187">
    <property type="entry name" value="CTDL_fold"/>
</dbReference>
<feature type="domain" description="C-type lectin" evidence="1">
    <location>
        <begin position="150"/>
        <end position="278"/>
    </location>
</feature>
<accession>A0A6J8BQK0</accession>
<dbReference type="AlphaFoldDB" id="A0A6J8BQK0"/>
<evidence type="ECO:0000259" key="1">
    <source>
        <dbReference type="SMART" id="SM00034"/>
    </source>
</evidence>
<evidence type="ECO:0000313" key="3">
    <source>
        <dbReference type="Proteomes" id="UP000507470"/>
    </source>
</evidence>
<gene>
    <name evidence="2" type="ORF">MCOR_20640</name>
</gene>
<proteinExistence type="predicted"/>
<dbReference type="SUPFAM" id="SSF56436">
    <property type="entry name" value="C-type lectin-like"/>
    <property type="match status" value="1"/>
</dbReference>
<dbReference type="CDD" id="cd00037">
    <property type="entry name" value="CLECT"/>
    <property type="match status" value="1"/>
</dbReference>
<dbReference type="Proteomes" id="UP000507470">
    <property type="component" value="Unassembled WGS sequence"/>
</dbReference>
<dbReference type="InterPro" id="IPR016186">
    <property type="entry name" value="C-type_lectin-like/link_sf"/>
</dbReference>
<name>A0A6J8BQK0_MYTCO</name>